<dbReference type="InterPro" id="IPR010658">
    <property type="entry name" value="Nodulin-like"/>
</dbReference>
<dbReference type="PANTHER" id="PTHR21576:SF45">
    <property type="entry name" value="TRANSPORTER MCH1-RELATED"/>
    <property type="match status" value="1"/>
</dbReference>
<evidence type="ECO:0000256" key="7">
    <source>
        <dbReference type="ARBA" id="ARBA00023136"/>
    </source>
</evidence>
<feature type="transmembrane region" description="Helical" evidence="10">
    <location>
        <begin position="268"/>
        <end position="286"/>
    </location>
</feature>
<reference evidence="12 13" key="1">
    <citation type="journal article" date="2016" name="Proc. Natl. Acad. Sci. U.S.A.">
        <title>Comparative genomics of biotechnologically important yeasts.</title>
        <authorList>
            <person name="Riley R."/>
            <person name="Haridas S."/>
            <person name="Wolfe K.H."/>
            <person name="Lopes M.R."/>
            <person name="Hittinger C.T."/>
            <person name="Goeker M."/>
            <person name="Salamov A.A."/>
            <person name="Wisecaver J.H."/>
            <person name="Long T.M."/>
            <person name="Calvey C.H."/>
            <person name="Aerts A.L."/>
            <person name="Barry K.W."/>
            <person name="Choi C."/>
            <person name="Clum A."/>
            <person name="Coughlan A.Y."/>
            <person name="Deshpande S."/>
            <person name="Douglass A.P."/>
            <person name="Hanson S.J."/>
            <person name="Klenk H.-P."/>
            <person name="LaButti K.M."/>
            <person name="Lapidus A."/>
            <person name="Lindquist E.A."/>
            <person name="Lipzen A.M."/>
            <person name="Meier-Kolthoff J.P."/>
            <person name="Ohm R.A."/>
            <person name="Otillar R.P."/>
            <person name="Pangilinan J.L."/>
            <person name="Peng Y."/>
            <person name="Rokas A."/>
            <person name="Rosa C.A."/>
            <person name="Scheuner C."/>
            <person name="Sibirny A.A."/>
            <person name="Slot J.C."/>
            <person name="Stielow J.B."/>
            <person name="Sun H."/>
            <person name="Kurtzman C.P."/>
            <person name="Blackwell M."/>
            <person name="Grigoriev I.V."/>
            <person name="Jeffries T.W."/>
        </authorList>
    </citation>
    <scope>NUCLEOTIDE SEQUENCE [LARGE SCALE GENOMIC DNA]</scope>
    <source>
        <strain evidence="12 13">DSM 6958</strain>
    </source>
</reference>
<evidence type="ECO:0000256" key="1">
    <source>
        <dbReference type="ARBA" id="ARBA00004128"/>
    </source>
</evidence>
<feature type="transmembrane region" description="Helical" evidence="10">
    <location>
        <begin position="452"/>
        <end position="474"/>
    </location>
</feature>
<keyword evidence="4" id="KW-0926">Vacuole</keyword>
<evidence type="ECO:0000256" key="8">
    <source>
        <dbReference type="ARBA" id="ARBA00039330"/>
    </source>
</evidence>
<dbReference type="AlphaFoldDB" id="A0A1E3PMR2"/>
<evidence type="ECO:0000256" key="9">
    <source>
        <dbReference type="SAM" id="MobiDB-lite"/>
    </source>
</evidence>
<dbReference type="EMBL" id="KV454409">
    <property type="protein sequence ID" value="ODQ66117.1"/>
    <property type="molecule type" value="Genomic_DNA"/>
</dbReference>
<feature type="region of interest" description="Disordered" evidence="9">
    <location>
        <begin position="1"/>
        <end position="26"/>
    </location>
</feature>
<keyword evidence="7 10" id="KW-0472">Membrane</keyword>
<dbReference type="Gene3D" id="1.20.1250.20">
    <property type="entry name" value="MFS general substrate transporter like domains"/>
    <property type="match status" value="1"/>
</dbReference>
<keyword evidence="6 10" id="KW-1133">Transmembrane helix</keyword>
<feature type="transmembrane region" description="Helical" evidence="10">
    <location>
        <begin position="55"/>
        <end position="76"/>
    </location>
</feature>
<feature type="transmembrane region" description="Helical" evidence="10">
    <location>
        <begin position="215"/>
        <end position="238"/>
    </location>
</feature>
<evidence type="ECO:0000256" key="6">
    <source>
        <dbReference type="ARBA" id="ARBA00022989"/>
    </source>
</evidence>
<feature type="transmembrane region" description="Helical" evidence="10">
    <location>
        <begin position="306"/>
        <end position="327"/>
    </location>
</feature>
<keyword evidence="5 10" id="KW-0812">Transmembrane</keyword>
<evidence type="ECO:0000313" key="13">
    <source>
        <dbReference type="Proteomes" id="UP000095009"/>
    </source>
</evidence>
<protein>
    <recommendedName>
        <fullName evidence="8">Probable transporter MCH1</fullName>
    </recommendedName>
</protein>
<dbReference type="STRING" id="857566.A0A1E3PMR2"/>
<feature type="transmembrane region" description="Helical" evidence="10">
    <location>
        <begin position="369"/>
        <end position="388"/>
    </location>
</feature>
<dbReference type="InterPro" id="IPR036259">
    <property type="entry name" value="MFS_trans_sf"/>
</dbReference>
<keyword evidence="3" id="KW-0813">Transport</keyword>
<accession>A0A1E3PMR2</accession>
<feature type="transmembrane region" description="Helical" evidence="10">
    <location>
        <begin position="88"/>
        <end position="110"/>
    </location>
</feature>
<name>A0A1E3PMR2_9ASCO</name>
<dbReference type="Pfam" id="PF06813">
    <property type="entry name" value="Nodulin-like"/>
    <property type="match status" value="1"/>
</dbReference>
<sequence length="493" mass="53801">MPEETSPLLKDASTKTNYSDHRRNDSVPIGEEASSIEYITFEGPNILSSTRRWTYYFISVLCALSCASIMLFSIYAPSLQTRLGLSQLQINYISIFAEVGQYLPFFGFIADVYGAHVITIISIFCLTPTYLVAGFIYSNPNLLPPSYNLRILCACFFGIGAGSSSLFLGSFFTCTRLFPSNRILSISVPVASFGLSSFLEAQLTKIFIHETYVDVNGIFVTFAGMFLLTGISSTVTAYKSRTPVIDKLDASSTNKGSRLKKIFKEPTPWLLFLALLVSAGPIEMFVNNIGSLVLTLPDTPKTADQVSYFAIFSTAARLLSGVICHYIPLIKPAPLLTSILMVTALVHLSFAMEILPSSCFSLVSMINGWAYGSCFTIFPTMVMIKYGLSDFGSVWNCVMMSPAIGCMIFGVIYGKVYDRASFEPSNNALLLIEPLIKVFDTNQVVCLGPSCYQITFVSTAGSILVGALIILAVYKGSLRNSKSSLPVSFEASA</sequence>
<feature type="transmembrane region" description="Helical" evidence="10">
    <location>
        <begin position="339"/>
        <end position="363"/>
    </location>
</feature>
<gene>
    <name evidence="12" type="ORF">NADFUDRAFT_82979</name>
</gene>
<dbReference type="PANTHER" id="PTHR21576">
    <property type="entry name" value="UNCHARACTERIZED NODULIN-LIKE PROTEIN"/>
    <property type="match status" value="1"/>
</dbReference>
<evidence type="ECO:0000259" key="11">
    <source>
        <dbReference type="Pfam" id="PF06813"/>
    </source>
</evidence>
<evidence type="ECO:0000256" key="2">
    <source>
        <dbReference type="ARBA" id="ARBA00008335"/>
    </source>
</evidence>
<evidence type="ECO:0000256" key="5">
    <source>
        <dbReference type="ARBA" id="ARBA00022692"/>
    </source>
</evidence>
<proteinExistence type="inferred from homology"/>
<evidence type="ECO:0000256" key="10">
    <source>
        <dbReference type="SAM" id="Phobius"/>
    </source>
</evidence>
<evidence type="ECO:0000313" key="12">
    <source>
        <dbReference type="EMBL" id="ODQ66117.1"/>
    </source>
</evidence>
<feature type="domain" description="Nodulin-like" evidence="11">
    <location>
        <begin position="52"/>
        <end position="211"/>
    </location>
</feature>
<feature type="transmembrane region" description="Helical" evidence="10">
    <location>
        <begin position="395"/>
        <end position="414"/>
    </location>
</feature>
<feature type="transmembrane region" description="Helical" evidence="10">
    <location>
        <begin position="149"/>
        <end position="171"/>
    </location>
</feature>
<comment type="subcellular location">
    <subcellularLocation>
        <location evidence="1">Vacuole membrane</location>
        <topology evidence="1">Multi-pass membrane protein</topology>
    </subcellularLocation>
</comment>
<dbReference type="Proteomes" id="UP000095009">
    <property type="component" value="Unassembled WGS sequence"/>
</dbReference>
<dbReference type="SUPFAM" id="SSF103473">
    <property type="entry name" value="MFS general substrate transporter"/>
    <property type="match status" value="1"/>
</dbReference>
<evidence type="ECO:0000256" key="3">
    <source>
        <dbReference type="ARBA" id="ARBA00022448"/>
    </source>
</evidence>
<comment type="similarity">
    <text evidence="2">Belongs to the major facilitator superfamily.</text>
</comment>
<organism evidence="12 13">
    <name type="scientific">Nadsonia fulvescens var. elongata DSM 6958</name>
    <dbReference type="NCBI Taxonomy" id="857566"/>
    <lineage>
        <taxon>Eukaryota</taxon>
        <taxon>Fungi</taxon>
        <taxon>Dikarya</taxon>
        <taxon>Ascomycota</taxon>
        <taxon>Saccharomycotina</taxon>
        <taxon>Dipodascomycetes</taxon>
        <taxon>Dipodascales</taxon>
        <taxon>Dipodascales incertae sedis</taxon>
        <taxon>Nadsonia</taxon>
    </lineage>
</organism>
<dbReference type="GO" id="GO:0000329">
    <property type="term" value="C:fungal-type vacuole membrane"/>
    <property type="evidence" value="ECO:0007669"/>
    <property type="project" value="TreeGrafter"/>
</dbReference>
<evidence type="ECO:0000256" key="4">
    <source>
        <dbReference type="ARBA" id="ARBA00022554"/>
    </source>
</evidence>
<dbReference type="OrthoDB" id="199930at2759"/>
<feature type="transmembrane region" description="Helical" evidence="10">
    <location>
        <begin position="117"/>
        <end position="137"/>
    </location>
</feature>
<keyword evidence="13" id="KW-1185">Reference proteome</keyword>